<evidence type="ECO:0000256" key="2">
    <source>
        <dbReference type="ARBA" id="ARBA00023004"/>
    </source>
</evidence>
<reference evidence="4" key="1">
    <citation type="submission" date="2018-05" db="EMBL/GenBank/DDBJ databases">
        <authorList>
            <person name="Lanie J.A."/>
            <person name="Ng W.-L."/>
            <person name="Kazmierczak K.M."/>
            <person name="Andrzejewski T.M."/>
            <person name="Davidsen T.M."/>
            <person name="Wayne K.J."/>
            <person name="Tettelin H."/>
            <person name="Glass J.I."/>
            <person name="Rusch D."/>
            <person name="Podicherti R."/>
            <person name="Tsui H.-C.T."/>
            <person name="Winkler M.E."/>
        </authorList>
    </citation>
    <scope>NUCLEOTIDE SEQUENCE</scope>
</reference>
<dbReference type="AlphaFoldDB" id="A0A381TET5"/>
<dbReference type="PANTHER" id="PTHR47435">
    <property type="entry name" value="KELCH REPEAT PROTEIN (AFU_ORTHOLOGUE AFUA_5G12780)"/>
    <property type="match status" value="1"/>
</dbReference>
<evidence type="ECO:0000313" key="4">
    <source>
        <dbReference type="EMBL" id="SVA14088.1"/>
    </source>
</evidence>
<keyword evidence="1" id="KW-0677">Repeat</keyword>
<proteinExistence type="predicted"/>
<dbReference type="InterPro" id="IPR015915">
    <property type="entry name" value="Kelch-typ_b-propeller"/>
</dbReference>
<dbReference type="Gene3D" id="2.120.10.80">
    <property type="entry name" value="Kelch-type beta propeller"/>
    <property type="match status" value="1"/>
</dbReference>
<gene>
    <name evidence="4" type="ORF">METZ01_LOCUS66942</name>
</gene>
<feature type="region of interest" description="Disordered" evidence="3">
    <location>
        <begin position="431"/>
        <end position="452"/>
    </location>
</feature>
<dbReference type="SUPFAM" id="SSF117281">
    <property type="entry name" value="Kelch motif"/>
    <property type="match status" value="2"/>
</dbReference>
<keyword evidence="2" id="KW-0408">Iron</keyword>
<organism evidence="4">
    <name type="scientific">marine metagenome</name>
    <dbReference type="NCBI Taxonomy" id="408172"/>
    <lineage>
        <taxon>unclassified sequences</taxon>
        <taxon>metagenomes</taxon>
        <taxon>ecological metagenomes</taxon>
    </lineage>
</organism>
<evidence type="ECO:0000256" key="1">
    <source>
        <dbReference type="ARBA" id="ARBA00022737"/>
    </source>
</evidence>
<protein>
    <submittedName>
        <fullName evidence="4">Uncharacterized protein</fullName>
    </submittedName>
</protein>
<dbReference type="Pfam" id="PF24681">
    <property type="entry name" value="Kelch_KLHDC2_KLHL20_DRC7"/>
    <property type="match status" value="1"/>
</dbReference>
<dbReference type="EMBL" id="UINC01004406">
    <property type="protein sequence ID" value="SVA14088.1"/>
    <property type="molecule type" value="Genomic_DNA"/>
</dbReference>
<name>A0A381TET5_9ZZZZ</name>
<evidence type="ECO:0000256" key="3">
    <source>
        <dbReference type="SAM" id="MobiDB-lite"/>
    </source>
</evidence>
<accession>A0A381TET5</accession>
<sequence length="816" mass="91071">MVTHRMRGLLISVLLVTAGAEMRRMFLWLWVAVASLGIAPGLMAIEPPEPLDCAAPNGVDAAQANEWVEVTRGQTGPRVSPSLVWSGELKRFLLVSGMISHQVKGPFPYDVMSYNAETNQWENDLPKKGETWGPKVGTVEPAGFKSPYFAMVDEEGIVRPWRRQAKMWYLGTVAPWDGSLYTLMCGRTLRYNPTERLWKNLAPENSPAPETRNYKKGLNWAAMCADPINEELLLFGGCGLATTRADAGTGVYSTRQNEWRSLGLEVQPPPRALAPMVYDPTTKKIVLFGGDGLDRLYADTWVYDCASRTWEQRKPKRSPSPRFGHALLHLPKSGKIVLLGGIGYTSSTSYQAKLYRPHPFEIWTYDVLADEWSLIRHYEEGGPAHYATDAAVAAVDDRDRVMWWGPAPGSKRNLRAPATWLCAVDSSTPDQTGTVKHGVEAGTSTSRTGSYDPAWYSEDVPAAQPDKQRKFYASLPANRWVSVEAPKWPENRQGGGWSTTAYDTDRQQILHLGGGHSSYFGNDVAHFNTGTARWSISDRPQFALDFNYDLSGPGSWAFNGGPWGNHNYHAYTYDPARHRLIFIRNEYTHVYDPVTRTWPINERLSANPFYGSKYTSNIIATPQGVVVWALRRRGSKTSGVWKLGPAGWNELDISGDALPLPITDGATITFDAKRNRLLITTTRGEKESEHSGQVWACDLETGVVKMLSPEGRAQIKVKRFAREAVILPELDLVMLGYHLDKSNRIPFYDIANNRWRSAEIPGSEFFVRTAPGTSVDLGLTYDAERGLVWGVMCKLRGNGAVQVLRLNKELKLDPLE</sequence>
<dbReference type="PANTHER" id="PTHR47435:SF4">
    <property type="entry name" value="KELCH REPEAT PROTEIN (AFU_ORTHOLOGUE AFUA_5G12780)"/>
    <property type="match status" value="1"/>
</dbReference>